<reference evidence="1 2" key="1">
    <citation type="journal article" date="2020" name="IScience">
        <title>Genome Sequencing of the Endangered Kingdonia uniflora (Circaeasteraceae, Ranunculales) Reveals Potential Mechanisms of Evolutionary Specialization.</title>
        <authorList>
            <person name="Sun Y."/>
            <person name="Deng T."/>
            <person name="Zhang A."/>
            <person name="Moore M.J."/>
            <person name="Landis J.B."/>
            <person name="Lin N."/>
            <person name="Zhang H."/>
            <person name="Zhang X."/>
            <person name="Huang J."/>
            <person name="Zhang X."/>
            <person name="Sun H."/>
            <person name="Wang H."/>
        </authorList>
    </citation>
    <scope>NUCLEOTIDE SEQUENCE [LARGE SCALE GENOMIC DNA]</scope>
    <source>
        <strain evidence="1">TB1705</strain>
        <tissue evidence="1">Leaf</tissue>
    </source>
</reference>
<evidence type="ECO:0000313" key="1">
    <source>
        <dbReference type="EMBL" id="KAF6169293.1"/>
    </source>
</evidence>
<name>A0A7J7NQC8_9MAGN</name>
<dbReference type="AlphaFoldDB" id="A0A7J7NQC8"/>
<sequence length="65" mass="7341">MMKSPKRVIMKACYDAVIINNYTSCFSSRSLFAAPLDRSSRMLNSLEFVEDNDLLFDVPSNGSFP</sequence>
<gene>
    <name evidence="1" type="ORF">GIB67_013723</name>
</gene>
<evidence type="ECO:0000313" key="2">
    <source>
        <dbReference type="Proteomes" id="UP000541444"/>
    </source>
</evidence>
<dbReference type="Proteomes" id="UP000541444">
    <property type="component" value="Unassembled WGS sequence"/>
</dbReference>
<accession>A0A7J7NQC8</accession>
<keyword evidence="2" id="KW-1185">Reference proteome</keyword>
<dbReference type="OrthoDB" id="1651420at2759"/>
<dbReference type="EMBL" id="JACGCM010000669">
    <property type="protein sequence ID" value="KAF6169293.1"/>
    <property type="molecule type" value="Genomic_DNA"/>
</dbReference>
<proteinExistence type="predicted"/>
<organism evidence="1 2">
    <name type="scientific">Kingdonia uniflora</name>
    <dbReference type="NCBI Taxonomy" id="39325"/>
    <lineage>
        <taxon>Eukaryota</taxon>
        <taxon>Viridiplantae</taxon>
        <taxon>Streptophyta</taxon>
        <taxon>Embryophyta</taxon>
        <taxon>Tracheophyta</taxon>
        <taxon>Spermatophyta</taxon>
        <taxon>Magnoliopsida</taxon>
        <taxon>Ranunculales</taxon>
        <taxon>Circaeasteraceae</taxon>
        <taxon>Kingdonia</taxon>
    </lineage>
</organism>
<protein>
    <submittedName>
        <fullName evidence="1">Uncharacterized protein</fullName>
    </submittedName>
</protein>
<comment type="caution">
    <text evidence="1">The sequence shown here is derived from an EMBL/GenBank/DDBJ whole genome shotgun (WGS) entry which is preliminary data.</text>
</comment>